<keyword evidence="2" id="KW-0067">ATP-binding</keyword>
<keyword evidence="5" id="KW-1185">Reference proteome</keyword>
<dbReference type="InterPro" id="IPR000719">
    <property type="entry name" value="Prot_kinase_dom"/>
</dbReference>
<gene>
    <name evidence="4" type="ORF">M407DRAFT_33379</name>
</gene>
<evidence type="ECO:0000313" key="5">
    <source>
        <dbReference type="Proteomes" id="UP000054248"/>
    </source>
</evidence>
<evidence type="ECO:0000256" key="2">
    <source>
        <dbReference type="ARBA" id="ARBA00022840"/>
    </source>
</evidence>
<organism evidence="4 5">
    <name type="scientific">Tulasnella calospora MUT 4182</name>
    <dbReference type="NCBI Taxonomy" id="1051891"/>
    <lineage>
        <taxon>Eukaryota</taxon>
        <taxon>Fungi</taxon>
        <taxon>Dikarya</taxon>
        <taxon>Basidiomycota</taxon>
        <taxon>Agaricomycotina</taxon>
        <taxon>Agaricomycetes</taxon>
        <taxon>Cantharellales</taxon>
        <taxon>Tulasnellaceae</taxon>
        <taxon>Tulasnella</taxon>
    </lineage>
</organism>
<dbReference type="SUPFAM" id="SSF48452">
    <property type="entry name" value="TPR-like"/>
    <property type="match status" value="3"/>
</dbReference>
<dbReference type="PROSITE" id="PS50011">
    <property type="entry name" value="PROTEIN_KINASE_DOM"/>
    <property type="match status" value="1"/>
</dbReference>
<dbReference type="InterPro" id="IPR011009">
    <property type="entry name" value="Kinase-like_dom_sf"/>
</dbReference>
<dbReference type="PANTHER" id="PTHR44329:SF298">
    <property type="entry name" value="MIXED LINEAGE KINASE DOMAIN-LIKE PROTEIN"/>
    <property type="match status" value="1"/>
</dbReference>
<dbReference type="SMART" id="SM00028">
    <property type="entry name" value="TPR"/>
    <property type="match status" value="8"/>
</dbReference>
<dbReference type="PROSITE" id="PS00108">
    <property type="entry name" value="PROTEIN_KINASE_ST"/>
    <property type="match status" value="1"/>
</dbReference>
<dbReference type="GO" id="GO:0005524">
    <property type="term" value="F:ATP binding"/>
    <property type="evidence" value="ECO:0007669"/>
    <property type="project" value="UniProtKB-KW"/>
</dbReference>
<protein>
    <recommendedName>
        <fullName evidence="3">Protein kinase domain-containing protein</fullName>
    </recommendedName>
</protein>
<dbReference type="InterPro" id="IPR026000">
    <property type="entry name" value="Apc5_dom"/>
</dbReference>
<dbReference type="EMBL" id="KN823451">
    <property type="protein sequence ID" value="KIO16972.1"/>
    <property type="molecule type" value="Genomic_DNA"/>
</dbReference>
<dbReference type="Gene3D" id="1.25.40.10">
    <property type="entry name" value="Tetratricopeptide repeat domain"/>
    <property type="match status" value="3"/>
</dbReference>
<dbReference type="OrthoDB" id="3227842at2759"/>
<evidence type="ECO:0000313" key="4">
    <source>
        <dbReference type="EMBL" id="KIO16972.1"/>
    </source>
</evidence>
<dbReference type="AlphaFoldDB" id="A0A0C3L614"/>
<sequence length="745" mass="83272">MSTTQSTEHGSARAQAVDEEYDKLTRFHVDRGRIVLLDDNNTREGGFGIVRRAELYHSVYLPARLASRLYGPPQLVAVKQIRVSDFATMTRAKRAFTREMLVWSRLEAHPGIAKFLGFYADFEHSKAWLLSPWEPNGNVSEFVKTHNPEVPEKLSLVYDTIDALAFLHELNPPVCHGDLKSANVLVGADYKARLCDFGLALLHDDIGFKRLDTSTASKGSVRWNSPEIIEGAPRAPTSDVYAWGWLVWEIMTGDLPYEGTSNDYAIILKIFESPLPQVDGASRLSDCLQLWDLTTTCWNAQPGQRPTARMCKTTVTYLPRCTPTPANADYQTRSATLLENLGDLESWKGNPEKSIAFLDEALRLYQEEADTKGIASVLGKQAAAAYRYSDYGQTVSTATAALKHFRDLKDPIGIADASFQLGCSLYMRDQEDKALPALHEALEIYRSHGNDVGAALCLERIGELQRKEGRRDEALSTVEEAVAVASRSGNRFGVARALKAMGVVHLERWEFDKATEALSKARRIAQSIGWHAGLSDIGLRMGLIKTRSGDYHEAEALYQDSVSIARQGRARWTLACGLERLGECFQKQSKFDEAAPALAEACLLFQELSQPNYSVRVASTLVELKSGQGDWHGALFWHDHIIAVRRSQKDHGQVADHLVEKGDILVKAQRYDEAALHFEASFVISIENGYSWNWELGQLCAIPKTAMKWERRLPLLCNLRKLQRRQPQLTTATLKFTIPFTSGEP</sequence>
<feature type="domain" description="Protein kinase" evidence="3">
    <location>
        <begin position="36"/>
        <end position="318"/>
    </location>
</feature>
<dbReference type="InterPro" id="IPR051681">
    <property type="entry name" value="Ser/Thr_Kinases-Pseudokinases"/>
</dbReference>
<dbReference type="InterPro" id="IPR011990">
    <property type="entry name" value="TPR-like_helical_dom_sf"/>
</dbReference>
<accession>A0A0C3L614</accession>
<dbReference type="SUPFAM" id="SSF56112">
    <property type="entry name" value="Protein kinase-like (PK-like)"/>
    <property type="match status" value="1"/>
</dbReference>
<dbReference type="InterPro" id="IPR019734">
    <property type="entry name" value="TPR_rpt"/>
</dbReference>
<dbReference type="InterPro" id="IPR001245">
    <property type="entry name" value="Ser-Thr/Tyr_kinase_cat_dom"/>
</dbReference>
<dbReference type="HOGENOM" id="CLU_000288_7_37_1"/>
<dbReference type="GO" id="GO:0004674">
    <property type="term" value="F:protein serine/threonine kinase activity"/>
    <property type="evidence" value="ECO:0007669"/>
    <property type="project" value="TreeGrafter"/>
</dbReference>
<dbReference type="Proteomes" id="UP000054248">
    <property type="component" value="Unassembled WGS sequence"/>
</dbReference>
<dbReference type="Pfam" id="PF07714">
    <property type="entry name" value="PK_Tyr_Ser-Thr"/>
    <property type="match status" value="1"/>
</dbReference>
<dbReference type="Pfam" id="PF12862">
    <property type="entry name" value="ANAPC5"/>
    <property type="match status" value="1"/>
</dbReference>
<dbReference type="Gene3D" id="1.10.510.10">
    <property type="entry name" value="Transferase(Phosphotransferase) domain 1"/>
    <property type="match status" value="1"/>
</dbReference>
<evidence type="ECO:0000256" key="1">
    <source>
        <dbReference type="ARBA" id="ARBA00022741"/>
    </source>
</evidence>
<dbReference type="SMART" id="SM00220">
    <property type="entry name" value="S_TKc"/>
    <property type="match status" value="1"/>
</dbReference>
<name>A0A0C3L614_9AGAM</name>
<proteinExistence type="predicted"/>
<keyword evidence="1" id="KW-0547">Nucleotide-binding</keyword>
<dbReference type="InterPro" id="IPR008271">
    <property type="entry name" value="Ser/Thr_kinase_AS"/>
</dbReference>
<reference evidence="4 5" key="1">
    <citation type="submission" date="2014-04" db="EMBL/GenBank/DDBJ databases">
        <authorList>
            <consortium name="DOE Joint Genome Institute"/>
            <person name="Kuo A."/>
            <person name="Girlanda M."/>
            <person name="Perotto S."/>
            <person name="Kohler A."/>
            <person name="Nagy L.G."/>
            <person name="Floudas D."/>
            <person name="Copeland A."/>
            <person name="Barry K.W."/>
            <person name="Cichocki N."/>
            <person name="Veneault-Fourrey C."/>
            <person name="LaButti K."/>
            <person name="Lindquist E.A."/>
            <person name="Lipzen A."/>
            <person name="Lundell T."/>
            <person name="Morin E."/>
            <person name="Murat C."/>
            <person name="Sun H."/>
            <person name="Tunlid A."/>
            <person name="Henrissat B."/>
            <person name="Grigoriev I.V."/>
            <person name="Hibbett D.S."/>
            <person name="Martin F."/>
            <person name="Nordberg H.P."/>
            <person name="Cantor M.N."/>
            <person name="Hua S.X."/>
        </authorList>
    </citation>
    <scope>NUCLEOTIDE SEQUENCE [LARGE SCALE GENOMIC DNA]</scope>
    <source>
        <strain evidence="4 5">MUT 4182</strain>
    </source>
</reference>
<dbReference type="Pfam" id="PF13424">
    <property type="entry name" value="TPR_12"/>
    <property type="match status" value="1"/>
</dbReference>
<evidence type="ECO:0000259" key="3">
    <source>
        <dbReference type="PROSITE" id="PS50011"/>
    </source>
</evidence>
<dbReference type="PANTHER" id="PTHR44329">
    <property type="entry name" value="SERINE/THREONINE-PROTEIN KINASE TNNI3K-RELATED"/>
    <property type="match status" value="1"/>
</dbReference>
<reference evidence="5" key="2">
    <citation type="submission" date="2015-01" db="EMBL/GenBank/DDBJ databases">
        <title>Evolutionary Origins and Diversification of the Mycorrhizal Mutualists.</title>
        <authorList>
            <consortium name="DOE Joint Genome Institute"/>
            <consortium name="Mycorrhizal Genomics Consortium"/>
            <person name="Kohler A."/>
            <person name="Kuo A."/>
            <person name="Nagy L.G."/>
            <person name="Floudas D."/>
            <person name="Copeland A."/>
            <person name="Barry K.W."/>
            <person name="Cichocki N."/>
            <person name="Veneault-Fourrey C."/>
            <person name="LaButti K."/>
            <person name="Lindquist E.A."/>
            <person name="Lipzen A."/>
            <person name="Lundell T."/>
            <person name="Morin E."/>
            <person name="Murat C."/>
            <person name="Riley R."/>
            <person name="Ohm R."/>
            <person name="Sun H."/>
            <person name="Tunlid A."/>
            <person name="Henrissat B."/>
            <person name="Grigoriev I.V."/>
            <person name="Hibbett D.S."/>
            <person name="Martin F."/>
        </authorList>
    </citation>
    <scope>NUCLEOTIDE SEQUENCE [LARGE SCALE GENOMIC DNA]</scope>
    <source>
        <strain evidence="5">MUT 4182</strain>
    </source>
</reference>
<dbReference type="STRING" id="1051891.A0A0C3L614"/>